<protein>
    <submittedName>
        <fullName evidence="1">Uncharacterized protein</fullName>
    </submittedName>
</protein>
<reference evidence="1" key="1">
    <citation type="journal article" date="2021" name="Proc. Natl. Acad. Sci. U.S.A.">
        <title>A Catalog of Tens of Thousands of Viruses from Human Metagenomes Reveals Hidden Associations with Chronic Diseases.</title>
        <authorList>
            <person name="Tisza M.J."/>
            <person name="Buck C.B."/>
        </authorList>
    </citation>
    <scope>NUCLEOTIDE SEQUENCE</scope>
    <source>
        <strain evidence="1">CtXjW8</strain>
    </source>
</reference>
<organism evidence="1">
    <name type="scientific">Caudovirales sp. ctXjW8</name>
    <dbReference type="NCBI Taxonomy" id="2826779"/>
    <lineage>
        <taxon>Viruses</taxon>
        <taxon>Duplodnaviria</taxon>
        <taxon>Heunggongvirae</taxon>
        <taxon>Uroviricota</taxon>
        <taxon>Caudoviricetes</taxon>
    </lineage>
</organism>
<name>A0A8S5N5I6_9CAUD</name>
<proteinExistence type="predicted"/>
<sequence length="39" mass="4283">MRIPLATPRTSGCCILGPKGAGMRKAWQRLCCRPNSPVR</sequence>
<dbReference type="EMBL" id="BK015067">
    <property type="protein sequence ID" value="DAD89684.1"/>
    <property type="molecule type" value="Genomic_DNA"/>
</dbReference>
<evidence type="ECO:0000313" key="1">
    <source>
        <dbReference type="EMBL" id="DAD89684.1"/>
    </source>
</evidence>
<accession>A0A8S5N5I6</accession>